<evidence type="ECO:0000313" key="3">
    <source>
        <dbReference type="EMBL" id="CAA9312721.1"/>
    </source>
</evidence>
<dbReference type="GO" id="GO:0006629">
    <property type="term" value="P:lipid metabolic process"/>
    <property type="evidence" value="ECO:0007669"/>
    <property type="project" value="InterPro"/>
</dbReference>
<dbReference type="EC" id="3.1.4.46" evidence="3"/>
<dbReference type="Pfam" id="PF03009">
    <property type="entry name" value="GDPD"/>
    <property type="match status" value="1"/>
</dbReference>
<dbReference type="Gene3D" id="3.20.20.190">
    <property type="entry name" value="Phosphatidylinositol (PI) phosphodiesterase"/>
    <property type="match status" value="1"/>
</dbReference>
<evidence type="ECO:0000259" key="2">
    <source>
        <dbReference type="PROSITE" id="PS51704"/>
    </source>
</evidence>
<dbReference type="AlphaFoldDB" id="A0A6J4KSE2"/>
<feature type="domain" description="GP-PDE" evidence="2">
    <location>
        <begin position="8"/>
        <end position="233"/>
    </location>
</feature>
<dbReference type="InterPro" id="IPR030395">
    <property type="entry name" value="GP_PDE_dom"/>
</dbReference>
<keyword evidence="3" id="KW-0378">Hydrolase</keyword>
<protein>
    <submittedName>
        <fullName evidence="3">Glycerophosphoryl diester phosphodiesterase</fullName>
        <ecNumber evidence="3">3.1.4.46</ecNumber>
    </submittedName>
</protein>
<accession>A0A6J4KSE2</accession>
<dbReference type="PANTHER" id="PTHR46211">
    <property type="entry name" value="GLYCEROPHOSPHORYL DIESTER PHOSPHODIESTERASE"/>
    <property type="match status" value="1"/>
</dbReference>
<proteinExistence type="predicted"/>
<evidence type="ECO:0000256" key="1">
    <source>
        <dbReference type="SAM" id="MobiDB-lite"/>
    </source>
</evidence>
<dbReference type="EMBL" id="CADCTU010000359">
    <property type="protein sequence ID" value="CAA9312721.1"/>
    <property type="molecule type" value="Genomic_DNA"/>
</dbReference>
<sequence>MPPRPAPPEIVAHRGTPRERTENTLRSFARALELGADGVELDVHATRDGVAVVHHDPVPRAVRADGRAEPRPIAALTAREVAALRFPDGDGIPTLDALLDLLGARATAYVELKGRDCDAAVLATLARHPTPAAVHSFDHRAVRRVSAARPALRTGLLLSSYVLDAPALLRAAGARDLWQEWEWIDAALVDAVHAAGGRVVAWTANDPGAVASLARLGVDAICTDVPAVARAAAGGVAPAR</sequence>
<dbReference type="SUPFAM" id="SSF51695">
    <property type="entry name" value="PLC-like phosphodiesterases"/>
    <property type="match status" value="1"/>
</dbReference>
<dbReference type="PROSITE" id="PS51704">
    <property type="entry name" value="GP_PDE"/>
    <property type="match status" value="1"/>
</dbReference>
<reference evidence="3" key="1">
    <citation type="submission" date="2020-02" db="EMBL/GenBank/DDBJ databases">
        <authorList>
            <person name="Meier V. D."/>
        </authorList>
    </citation>
    <scope>NUCLEOTIDE SEQUENCE</scope>
    <source>
        <strain evidence="3">AVDCRST_MAG11</strain>
    </source>
</reference>
<dbReference type="CDD" id="cd08556">
    <property type="entry name" value="GDPD"/>
    <property type="match status" value="1"/>
</dbReference>
<organism evidence="3">
    <name type="scientific">uncultured Gemmatimonadaceae bacterium</name>
    <dbReference type="NCBI Taxonomy" id="246130"/>
    <lineage>
        <taxon>Bacteria</taxon>
        <taxon>Pseudomonadati</taxon>
        <taxon>Gemmatimonadota</taxon>
        <taxon>Gemmatimonadia</taxon>
        <taxon>Gemmatimonadales</taxon>
        <taxon>Gemmatimonadaceae</taxon>
        <taxon>environmental samples</taxon>
    </lineage>
</organism>
<dbReference type="InterPro" id="IPR017946">
    <property type="entry name" value="PLC-like_Pdiesterase_TIM-brl"/>
</dbReference>
<gene>
    <name evidence="3" type="ORF">AVDCRST_MAG11-1603</name>
</gene>
<dbReference type="PANTHER" id="PTHR46211:SF1">
    <property type="entry name" value="GLYCEROPHOSPHODIESTER PHOSPHODIESTERASE, CYTOPLASMIC"/>
    <property type="match status" value="1"/>
</dbReference>
<name>A0A6J4KSE2_9BACT</name>
<dbReference type="GO" id="GO:0008889">
    <property type="term" value="F:glycerophosphodiester phosphodiesterase activity"/>
    <property type="evidence" value="ECO:0007669"/>
    <property type="project" value="UniProtKB-EC"/>
</dbReference>
<feature type="region of interest" description="Disordered" evidence="1">
    <location>
        <begin position="1"/>
        <end position="21"/>
    </location>
</feature>